<comment type="caution">
    <text evidence="1">The sequence shown here is derived from an EMBL/GenBank/DDBJ whole genome shotgun (WGS) entry which is preliminary data.</text>
</comment>
<organism evidence="1 2">
    <name type="scientific">Mesonia oceanica</name>
    <dbReference type="NCBI Taxonomy" id="2687242"/>
    <lineage>
        <taxon>Bacteria</taxon>
        <taxon>Pseudomonadati</taxon>
        <taxon>Bacteroidota</taxon>
        <taxon>Flavobacteriia</taxon>
        <taxon>Flavobacteriales</taxon>
        <taxon>Flavobacteriaceae</taxon>
        <taxon>Mesonia</taxon>
    </lineage>
</organism>
<sequence length="72" mass="7321">MKKLVYLSAFALLFSTAGFSSIEAENPEVDVTVLQKKTVTLDCGNGTSASGTADTFQKAAEIAGAGCDAATS</sequence>
<protein>
    <submittedName>
        <fullName evidence="1">Uncharacterized protein</fullName>
    </submittedName>
</protein>
<gene>
    <name evidence="1" type="ORF">FVB9532_02202</name>
</gene>
<keyword evidence="2" id="KW-1185">Reference proteome</keyword>
<reference evidence="1" key="1">
    <citation type="submission" date="2019-09" db="EMBL/GenBank/DDBJ databases">
        <authorList>
            <person name="Rodrigo-Torres L."/>
            <person name="Arahal R. D."/>
            <person name="Lucena T."/>
        </authorList>
    </citation>
    <scope>NUCLEOTIDE SEQUENCE</scope>
    <source>
        <strain evidence="1">ISS653</strain>
    </source>
</reference>
<evidence type="ECO:0000313" key="2">
    <source>
        <dbReference type="Proteomes" id="UP000356253"/>
    </source>
</evidence>
<accession>A0AC61Y8T5</accession>
<dbReference type="Proteomes" id="UP000356253">
    <property type="component" value="Unassembled WGS sequence"/>
</dbReference>
<evidence type="ECO:0000313" key="1">
    <source>
        <dbReference type="EMBL" id="VVV00926.1"/>
    </source>
</evidence>
<proteinExistence type="predicted"/>
<name>A0AC61Y8T5_9FLAO</name>
<dbReference type="EMBL" id="CABVMM010000008">
    <property type="protein sequence ID" value="VVV00926.1"/>
    <property type="molecule type" value="Genomic_DNA"/>
</dbReference>